<protein>
    <recommendedName>
        <fullName evidence="2">Intracellular proteinase inhibitor BsuPI domain-containing protein</fullName>
    </recommendedName>
</protein>
<dbReference type="EMBL" id="CP071182">
    <property type="protein sequence ID" value="QSO46327.1"/>
    <property type="molecule type" value="Genomic_DNA"/>
</dbReference>
<feature type="compositionally biased region" description="Low complexity" evidence="1">
    <location>
        <begin position="28"/>
        <end position="41"/>
    </location>
</feature>
<dbReference type="InterPro" id="IPR020481">
    <property type="entry name" value="Intracell_prot_inh_BsuPI"/>
</dbReference>
<dbReference type="Gene3D" id="2.60.40.2360">
    <property type="entry name" value="Intracellular proteinase inhibitor BsuPI"/>
    <property type="match status" value="1"/>
</dbReference>
<accession>A0A9X7VWV2</accession>
<dbReference type="Proteomes" id="UP000663505">
    <property type="component" value="Chromosome"/>
</dbReference>
<dbReference type="InterPro" id="IPR038144">
    <property type="entry name" value="IPI"/>
</dbReference>
<feature type="region of interest" description="Disordered" evidence="1">
    <location>
        <begin position="20"/>
        <end position="48"/>
    </location>
</feature>
<evidence type="ECO:0000313" key="3">
    <source>
        <dbReference type="EMBL" id="QSO46327.1"/>
    </source>
</evidence>
<organism evidence="3 4">
    <name type="scientific">Alicyclobacillus mengziensis</name>
    <dbReference type="NCBI Taxonomy" id="2931921"/>
    <lineage>
        <taxon>Bacteria</taxon>
        <taxon>Bacillati</taxon>
        <taxon>Bacillota</taxon>
        <taxon>Bacilli</taxon>
        <taxon>Bacillales</taxon>
        <taxon>Alicyclobacillaceae</taxon>
        <taxon>Alicyclobacillus</taxon>
    </lineage>
</organism>
<evidence type="ECO:0000313" key="4">
    <source>
        <dbReference type="Proteomes" id="UP000663505"/>
    </source>
</evidence>
<dbReference type="Pfam" id="PF12690">
    <property type="entry name" value="BsuPI"/>
    <property type="match status" value="1"/>
</dbReference>
<gene>
    <name evidence="3" type="ORF">JZ786_17765</name>
</gene>
<evidence type="ECO:0000256" key="1">
    <source>
        <dbReference type="SAM" id="MobiDB-lite"/>
    </source>
</evidence>
<keyword evidence="4" id="KW-1185">Reference proteome</keyword>
<evidence type="ECO:0000259" key="2">
    <source>
        <dbReference type="Pfam" id="PF12690"/>
    </source>
</evidence>
<sequence length="345" mass="38612">MVQWILIPSTILITLLGSPTGQTVGGEQSPSQTQTSHQTQPEGENQVTPKTQVLKQWLKDYTVRTFKSEQDYQMCVFPGFEASGEEPGRDVVIDTLNPENFMRIQKLPEAFSMASEQRNIVTELKTIGTPQQWNAKTVFHDPFFQQVTYIYTVQGQGVTKTVLLLRITGSYFRITISTVPAGQISGVGLACPFEEMMPEHLWAVGQVPYLRMIRTISTSKANAPETPSIIAGTVEPKLIDMGSTAEGVHQYIFMVKNQTEVPQTLVFPTTQTYDYVLKKNGATLEQYSVGKVFGQVVTARTLRQGEELFYLFHFSNLGPGHYTLEAWLETTNPLATKHVSSEFDI</sequence>
<feature type="domain" description="Intracellular proteinase inhibitor BsuPI" evidence="2">
    <location>
        <begin position="251"/>
        <end position="332"/>
    </location>
</feature>
<dbReference type="RefSeq" id="WP_206655696.1">
    <property type="nucleotide sequence ID" value="NZ_CP071182.1"/>
</dbReference>
<name>A0A9X7VWV2_9BACL</name>
<reference evidence="3 4" key="1">
    <citation type="submission" date="2021-02" db="EMBL/GenBank/DDBJ databases">
        <title>Alicyclobacillus curvatus sp. nov. and Alicyclobacillus mengziensis sp. nov., two acidophilic bacteria isolated from acid mine drainage.</title>
        <authorList>
            <person name="Huang Y."/>
        </authorList>
    </citation>
    <scope>NUCLEOTIDE SEQUENCE [LARGE SCALE GENOMIC DNA]</scope>
    <source>
        <strain evidence="3 4">S30H14</strain>
    </source>
</reference>
<dbReference type="AlphaFoldDB" id="A0A9X7VWV2"/>
<proteinExistence type="predicted"/>
<dbReference type="KEGG" id="afx:JZ786_17765"/>